<evidence type="ECO:0000313" key="2">
    <source>
        <dbReference type="Proteomes" id="UP001139011"/>
    </source>
</evidence>
<dbReference type="SUPFAM" id="SSF160379">
    <property type="entry name" value="SP0830-like"/>
    <property type="match status" value="1"/>
</dbReference>
<keyword evidence="2" id="KW-1185">Reference proteome</keyword>
<reference evidence="1" key="1">
    <citation type="submission" date="2021-09" db="EMBL/GenBank/DDBJ databases">
        <title>Genome analysis of Fictibacillus sp. KIGAM418 isolated from marine sediment.</title>
        <authorList>
            <person name="Seo M.-J."/>
            <person name="Cho E.-S."/>
            <person name="Hwang C.Y."/>
        </authorList>
    </citation>
    <scope>NUCLEOTIDE SEQUENCE</scope>
    <source>
        <strain evidence="1">KIGAM418</strain>
    </source>
</reference>
<name>A0A9X1XCC8_9BACL</name>
<dbReference type="AlphaFoldDB" id="A0A9X1XCC8"/>
<comment type="caution">
    <text evidence="1">The sequence shown here is derived from an EMBL/GenBank/DDBJ whole genome shotgun (WGS) entry which is preliminary data.</text>
</comment>
<dbReference type="Pfam" id="PF08002">
    <property type="entry name" value="DUF1697"/>
    <property type="match status" value="1"/>
</dbReference>
<protein>
    <submittedName>
        <fullName evidence="1">DUF1697 domain-containing protein</fullName>
    </submittedName>
</protein>
<dbReference type="Proteomes" id="UP001139011">
    <property type="component" value="Unassembled WGS sequence"/>
</dbReference>
<proteinExistence type="predicted"/>
<sequence>MKTYIAWLRGINVGGHKKIKMETLRGLLESMGLQKVKTYIQSGNVILQADEEERMLQKKIEDKILEEFGFDVTVMLRTQHELEEAISSVPFDLNKLKEGETIHVIFFPEEPAESAIEILKPYKNEDLDFVVRNRELYLLYRKSLRDIKFPVQKLKSPGTMRNWNTVNKMAALGKAIDE</sequence>
<gene>
    <name evidence="1" type="ORF">LCY76_07525</name>
</gene>
<accession>A0A9X1XCC8</accession>
<dbReference type="PIRSF" id="PIRSF008502">
    <property type="entry name" value="UCP008502"/>
    <property type="match status" value="1"/>
</dbReference>
<evidence type="ECO:0000313" key="1">
    <source>
        <dbReference type="EMBL" id="MCK6256440.1"/>
    </source>
</evidence>
<dbReference type="InterPro" id="IPR012545">
    <property type="entry name" value="DUF1697"/>
</dbReference>
<organism evidence="1 2">
    <name type="scientific">Fictibacillus marinisediminis</name>
    <dbReference type="NCBI Taxonomy" id="2878389"/>
    <lineage>
        <taxon>Bacteria</taxon>
        <taxon>Bacillati</taxon>
        <taxon>Bacillota</taxon>
        <taxon>Bacilli</taxon>
        <taxon>Bacillales</taxon>
        <taxon>Fictibacillaceae</taxon>
        <taxon>Fictibacillus</taxon>
    </lineage>
</organism>
<dbReference type="Gene3D" id="3.30.70.1280">
    <property type="entry name" value="SP0830-like domains"/>
    <property type="match status" value="1"/>
</dbReference>
<dbReference type="RefSeq" id="WP_248252117.1">
    <property type="nucleotide sequence ID" value="NZ_JAIWJX010000002.1"/>
</dbReference>
<dbReference type="EMBL" id="JAIWJX010000002">
    <property type="protein sequence ID" value="MCK6256440.1"/>
    <property type="molecule type" value="Genomic_DNA"/>
</dbReference>
<dbReference type="PANTHER" id="PTHR36439">
    <property type="entry name" value="BLL4334 PROTEIN"/>
    <property type="match status" value="1"/>
</dbReference>
<dbReference type="PANTHER" id="PTHR36439:SF1">
    <property type="entry name" value="DUF1697 DOMAIN-CONTAINING PROTEIN"/>
    <property type="match status" value="1"/>
</dbReference>